<organism evidence="8">
    <name type="scientific">Candidatus Methanophagaceae archaeon ANME-1 ERB6</name>
    <dbReference type="NCBI Taxonomy" id="2759912"/>
    <lineage>
        <taxon>Archaea</taxon>
        <taxon>Methanobacteriati</taxon>
        <taxon>Methanobacteriota</taxon>
        <taxon>Stenosarchaea group</taxon>
        <taxon>Methanomicrobia</taxon>
        <taxon>Candidatus Methanophagales</taxon>
        <taxon>Candidatus Methanophagaceae</taxon>
    </lineage>
</organism>
<dbReference type="EMBL" id="MT631557">
    <property type="protein sequence ID" value="QNO54016.1"/>
    <property type="molecule type" value="Genomic_DNA"/>
</dbReference>
<feature type="transmembrane region" description="Helical" evidence="6">
    <location>
        <begin position="462"/>
        <end position="483"/>
    </location>
</feature>
<name>A0A7G9Z182_9EURY</name>
<evidence type="ECO:0000259" key="7">
    <source>
        <dbReference type="Pfam" id="PF00361"/>
    </source>
</evidence>
<evidence type="ECO:0000256" key="3">
    <source>
        <dbReference type="ARBA" id="ARBA00022692"/>
    </source>
</evidence>
<evidence type="ECO:0000256" key="5">
    <source>
        <dbReference type="ARBA" id="ARBA00023136"/>
    </source>
</evidence>
<dbReference type="Pfam" id="PF00361">
    <property type="entry name" value="Proton_antipo_M"/>
    <property type="match status" value="1"/>
</dbReference>
<dbReference type="GO" id="GO:0042773">
    <property type="term" value="P:ATP synthesis coupled electron transport"/>
    <property type="evidence" value="ECO:0007669"/>
    <property type="project" value="InterPro"/>
</dbReference>
<sequence>MMIPPILLQTIVVPVITALFILLTRRKIGKKAGLIAGIALLYTTVLLCIVGIRVYQGAVISERYIWGPYVTFGLMADGLSLPIALIINIICTALAFHSLRYMEQRVDILYGEEDVKTKLSYYTSYFWLYLLVSAAFIGICLATNLIVIYLFIELLIIPFYLLISYFGYIERFRVAVMCFLWGIVGGTFVLFASVLVYSQIGSFEISELHALAGNPMAVWIALLIFLGLFIKMAVFPLHVWMPWVDGEAPTCIAGALTIYANIAAYVIVRVLILPLYDDLKVFSIPIMIMALITIIYGALLALAQDDVKRLCACSTIGQISFSLVGLGALTIWSIEGGIYYFLSHILGKAILFSTAGIVVYVTGIRDMKAMGGLIHKMPITATLWITGAIILTGVPLSSGFTGKWILFTGVFGAYHGSTGLVIAILGILATILTAAYTFWAAKRIFFGPLKPELANDSRIRDPPLTMSVPLLILAVISIVMGVYPEPLMDLLHSVIGLL</sequence>
<dbReference type="PANTHER" id="PTHR42703">
    <property type="entry name" value="NADH DEHYDROGENASE"/>
    <property type="match status" value="1"/>
</dbReference>
<feature type="transmembrane region" description="Helical" evidence="6">
    <location>
        <begin position="217"/>
        <end position="240"/>
    </location>
</feature>
<feature type="transmembrane region" description="Helical" evidence="6">
    <location>
        <begin position="338"/>
        <end position="361"/>
    </location>
</feature>
<feature type="transmembrane region" description="Helical" evidence="6">
    <location>
        <begin position="119"/>
        <end position="139"/>
    </location>
</feature>
<dbReference type="GO" id="GO:0051911">
    <property type="term" value="F:Methanosarcina-phenazine hydrogenase activity"/>
    <property type="evidence" value="ECO:0007669"/>
    <property type="project" value="UniProtKB-EC"/>
</dbReference>
<dbReference type="InterPro" id="IPR003918">
    <property type="entry name" value="NADH_UbQ_OxRdtase"/>
</dbReference>
<feature type="transmembrane region" description="Helical" evidence="6">
    <location>
        <begin position="282"/>
        <end position="303"/>
    </location>
</feature>
<evidence type="ECO:0000256" key="2">
    <source>
        <dbReference type="ARBA" id="ARBA00022475"/>
    </source>
</evidence>
<dbReference type="GO" id="GO:0005886">
    <property type="term" value="C:plasma membrane"/>
    <property type="evidence" value="ECO:0007669"/>
    <property type="project" value="UniProtKB-SubCell"/>
</dbReference>
<feature type="transmembrane region" description="Helical" evidence="6">
    <location>
        <begin position="381"/>
        <end position="400"/>
    </location>
</feature>
<feature type="transmembrane region" description="Helical" evidence="6">
    <location>
        <begin position="310"/>
        <end position="332"/>
    </location>
</feature>
<protein>
    <submittedName>
        <fullName evidence="8">F(420)H(2) dehydrogenase subunit M</fullName>
        <ecNumber evidence="8">1.12.98.3</ecNumber>
    </submittedName>
</protein>
<evidence type="ECO:0000256" key="6">
    <source>
        <dbReference type="SAM" id="Phobius"/>
    </source>
</evidence>
<keyword evidence="4 6" id="KW-1133">Transmembrane helix</keyword>
<feature type="transmembrane region" description="Helical" evidence="6">
    <location>
        <begin position="79"/>
        <end position="99"/>
    </location>
</feature>
<dbReference type="PANTHER" id="PTHR42703:SF1">
    <property type="entry name" value="NA(+)_H(+) ANTIPORTER SUBUNIT D1"/>
    <property type="match status" value="1"/>
</dbReference>
<feature type="transmembrane region" description="Helical" evidence="6">
    <location>
        <begin position="145"/>
        <end position="167"/>
    </location>
</feature>
<keyword evidence="3 6" id="KW-0812">Transmembrane</keyword>
<dbReference type="InterPro" id="IPR050586">
    <property type="entry name" value="CPA3_Na-H_Antiporter_D"/>
</dbReference>
<reference evidence="8" key="1">
    <citation type="submission" date="2020-06" db="EMBL/GenBank/DDBJ databases">
        <title>Unique genomic features of the anaerobic methanotrophic archaea.</title>
        <authorList>
            <person name="Chadwick G.L."/>
            <person name="Skennerton C.T."/>
            <person name="Laso-Perez R."/>
            <person name="Leu A.O."/>
            <person name="Speth D.R."/>
            <person name="Yu H."/>
            <person name="Morgan-Lang C."/>
            <person name="Hatzenpichler R."/>
            <person name="Goudeau D."/>
            <person name="Malmstrom R."/>
            <person name="Brazelton W.J."/>
            <person name="Woyke T."/>
            <person name="Hallam S.J."/>
            <person name="Tyson G.W."/>
            <person name="Wegener G."/>
            <person name="Boetius A."/>
            <person name="Orphan V."/>
        </authorList>
    </citation>
    <scope>NUCLEOTIDE SEQUENCE</scope>
</reference>
<evidence type="ECO:0000256" key="4">
    <source>
        <dbReference type="ARBA" id="ARBA00022989"/>
    </source>
</evidence>
<keyword evidence="8" id="KW-0560">Oxidoreductase</keyword>
<feature type="transmembrane region" description="Helical" evidence="6">
    <location>
        <begin position="35"/>
        <end position="59"/>
    </location>
</feature>
<dbReference type="GO" id="GO:0008137">
    <property type="term" value="F:NADH dehydrogenase (ubiquinone) activity"/>
    <property type="evidence" value="ECO:0007669"/>
    <property type="project" value="InterPro"/>
</dbReference>
<comment type="subcellular location">
    <subcellularLocation>
        <location evidence="1">Cell membrane</location>
        <topology evidence="1">Multi-pass membrane protein</topology>
    </subcellularLocation>
</comment>
<accession>A0A7G9Z182</accession>
<evidence type="ECO:0000313" key="8">
    <source>
        <dbReference type="EMBL" id="QNO54016.1"/>
    </source>
</evidence>
<dbReference type="InterPro" id="IPR001750">
    <property type="entry name" value="ND/Mrp_TM"/>
</dbReference>
<feature type="transmembrane region" description="Helical" evidence="6">
    <location>
        <begin position="174"/>
        <end position="197"/>
    </location>
</feature>
<proteinExistence type="predicted"/>
<gene>
    <name evidence="8" type="primary">fpoM</name>
    <name evidence="8" type="ORF">OHMBFCMF_00035</name>
</gene>
<feature type="transmembrane region" description="Helical" evidence="6">
    <location>
        <begin position="252"/>
        <end position="276"/>
    </location>
</feature>
<feature type="transmembrane region" description="Helical" evidence="6">
    <location>
        <begin position="6"/>
        <end position="23"/>
    </location>
</feature>
<evidence type="ECO:0000256" key="1">
    <source>
        <dbReference type="ARBA" id="ARBA00004651"/>
    </source>
</evidence>
<keyword evidence="5 6" id="KW-0472">Membrane</keyword>
<dbReference type="EC" id="1.12.98.3" evidence="8"/>
<dbReference type="PRINTS" id="PR01437">
    <property type="entry name" value="NUOXDRDTASE4"/>
</dbReference>
<keyword evidence="2" id="KW-1003">Cell membrane</keyword>
<dbReference type="AlphaFoldDB" id="A0A7G9Z182"/>
<feature type="transmembrane region" description="Helical" evidence="6">
    <location>
        <begin position="420"/>
        <end position="441"/>
    </location>
</feature>
<feature type="domain" description="NADH:quinone oxidoreductase/Mrp antiporter transmembrane" evidence="7">
    <location>
        <begin position="142"/>
        <end position="417"/>
    </location>
</feature>